<reference evidence="4 5" key="1">
    <citation type="submission" date="2024-05" db="EMBL/GenBank/DDBJ databases">
        <title>Haplotype-resolved chromosome-level genome assembly of Huyou (Citrus changshanensis).</title>
        <authorList>
            <person name="Miao C."/>
            <person name="Chen W."/>
            <person name="Wu Y."/>
            <person name="Wang L."/>
            <person name="Zhao S."/>
            <person name="Grierson D."/>
            <person name="Xu C."/>
            <person name="Chen K."/>
        </authorList>
    </citation>
    <scope>NUCLEOTIDE SEQUENCE [LARGE SCALE GENOMIC DNA]</scope>
    <source>
        <strain evidence="4">01-14</strain>
        <tissue evidence="4">Leaf</tissue>
    </source>
</reference>
<name>A0AAP0MVF7_9ROSI</name>
<feature type="chain" id="PRO_5042927066" description="Stigma-specific Stig1 family protein" evidence="3">
    <location>
        <begin position="20"/>
        <end position="193"/>
    </location>
</feature>
<comment type="caution">
    <text evidence="4">The sequence shown here is derived from an EMBL/GenBank/DDBJ whole genome shotgun (WGS) entry which is preliminary data.</text>
</comment>
<evidence type="ECO:0000313" key="5">
    <source>
        <dbReference type="Proteomes" id="UP001428341"/>
    </source>
</evidence>
<evidence type="ECO:0000256" key="1">
    <source>
        <dbReference type="ARBA" id="ARBA00006010"/>
    </source>
</evidence>
<keyword evidence="5" id="KW-1185">Reference proteome</keyword>
<dbReference type="InterPro" id="IPR006969">
    <property type="entry name" value="Stig-like"/>
</dbReference>
<dbReference type="AlphaFoldDB" id="A0AAP0MVF7"/>
<feature type="signal peptide" evidence="3">
    <location>
        <begin position="1"/>
        <end position="19"/>
    </location>
</feature>
<comment type="similarity">
    <text evidence="1">Belongs to the STIG1 family.</text>
</comment>
<organism evidence="4 5">
    <name type="scientific">Citrus x changshan-huyou</name>
    <dbReference type="NCBI Taxonomy" id="2935761"/>
    <lineage>
        <taxon>Eukaryota</taxon>
        <taxon>Viridiplantae</taxon>
        <taxon>Streptophyta</taxon>
        <taxon>Embryophyta</taxon>
        <taxon>Tracheophyta</taxon>
        <taxon>Spermatophyta</taxon>
        <taxon>Magnoliopsida</taxon>
        <taxon>eudicotyledons</taxon>
        <taxon>Gunneridae</taxon>
        <taxon>Pentapetalae</taxon>
        <taxon>rosids</taxon>
        <taxon>malvids</taxon>
        <taxon>Sapindales</taxon>
        <taxon>Rutaceae</taxon>
        <taxon>Aurantioideae</taxon>
        <taxon>Citrus</taxon>
    </lineage>
</organism>
<accession>A0AAP0MVF7</accession>
<dbReference type="Pfam" id="PF04885">
    <property type="entry name" value="Stig1"/>
    <property type="match status" value="1"/>
</dbReference>
<dbReference type="PANTHER" id="PTHR33227">
    <property type="entry name" value="STIGMA-SPECIFIC STIG1-LIKE PROTEIN 3"/>
    <property type="match status" value="1"/>
</dbReference>
<keyword evidence="2 3" id="KW-0732">Signal</keyword>
<sequence length="193" mass="21460">MKSLTLFFALLATVAIVASTNDLEESWSLSENQEATSLRGVRRLLARKNLIANITCDKFPRVCGMIRSSPGPDCCKKKCVNVKKDRLNCGMCGYKCKYTEICCRGKCVNALFDKRHCGGCNNKCKKEEENNSNDDELGWPKTDEEAAFKILGGTGRFLADKAPRGAITCDRYPRVCRPKGSSWRTAATKNVLM</sequence>
<dbReference type="PANTHER" id="PTHR33227:SF59">
    <property type="entry name" value="STIGMA-SPECIFIC STIG1-LIKE PROTEIN 3"/>
    <property type="match status" value="1"/>
</dbReference>
<dbReference type="EMBL" id="JBCGBO010000002">
    <property type="protein sequence ID" value="KAK9224138.1"/>
    <property type="molecule type" value="Genomic_DNA"/>
</dbReference>
<dbReference type="Proteomes" id="UP001428341">
    <property type="component" value="Unassembled WGS sequence"/>
</dbReference>
<evidence type="ECO:0000313" key="4">
    <source>
        <dbReference type="EMBL" id="KAK9224138.1"/>
    </source>
</evidence>
<gene>
    <name evidence="4" type="ORF">WN944_012587</name>
</gene>
<evidence type="ECO:0000256" key="2">
    <source>
        <dbReference type="ARBA" id="ARBA00022729"/>
    </source>
</evidence>
<protein>
    <recommendedName>
        <fullName evidence="6">Stigma-specific Stig1 family protein</fullName>
    </recommendedName>
</protein>
<proteinExistence type="inferred from homology"/>
<evidence type="ECO:0000256" key="3">
    <source>
        <dbReference type="SAM" id="SignalP"/>
    </source>
</evidence>
<evidence type="ECO:0008006" key="6">
    <source>
        <dbReference type="Google" id="ProtNLM"/>
    </source>
</evidence>